<dbReference type="InterPro" id="IPR027417">
    <property type="entry name" value="P-loop_NTPase"/>
</dbReference>
<feature type="domain" description="RNase III" evidence="17">
    <location>
        <begin position="811"/>
        <end position="951"/>
    </location>
</feature>
<evidence type="ECO:0000256" key="3">
    <source>
        <dbReference type="ARBA" id="ARBA00022721"/>
    </source>
</evidence>
<dbReference type="SUPFAM" id="SSF69065">
    <property type="entry name" value="RNase III domain-like"/>
    <property type="match status" value="2"/>
</dbReference>
<feature type="compositionally biased region" description="Acidic residues" evidence="15">
    <location>
        <begin position="1291"/>
        <end position="1312"/>
    </location>
</feature>
<evidence type="ECO:0000259" key="18">
    <source>
        <dbReference type="PROSITE" id="PS51192"/>
    </source>
</evidence>
<dbReference type="Pfam" id="PF00636">
    <property type="entry name" value="Ribonuclease_3"/>
    <property type="match status" value="2"/>
</dbReference>
<evidence type="ECO:0000256" key="13">
    <source>
        <dbReference type="ARBA" id="ARBA00023211"/>
    </source>
</evidence>
<dbReference type="InterPro" id="IPR000999">
    <property type="entry name" value="RNase_III_dom"/>
</dbReference>
<evidence type="ECO:0000256" key="10">
    <source>
        <dbReference type="ARBA" id="ARBA00022842"/>
    </source>
</evidence>
<dbReference type="GeneID" id="95979877"/>
<keyword evidence="3" id="KW-0930">Antiviral protein</keyword>
<feature type="domain" description="RNase III" evidence="17">
    <location>
        <begin position="990"/>
        <end position="1173"/>
    </location>
</feature>
<comment type="caution">
    <text evidence="21">The sequence shown here is derived from an EMBL/GenBank/DDBJ whole genome shotgun (WGS) entry which is preliminary data.</text>
</comment>
<comment type="similarity">
    <text evidence="14">Belongs to the helicase family. Dicer subfamily.</text>
</comment>
<name>A0ABR3P4M5_9PEZI</name>
<evidence type="ECO:0000256" key="11">
    <source>
        <dbReference type="ARBA" id="ARBA00022884"/>
    </source>
</evidence>
<keyword evidence="10" id="KW-0460">Magnesium</keyword>
<keyword evidence="4" id="KW-0479">Metal-binding</keyword>
<evidence type="ECO:0000259" key="20">
    <source>
        <dbReference type="PROSITE" id="PS51327"/>
    </source>
</evidence>
<comment type="cofactor">
    <cofactor evidence="1">
        <name>Mn(2+)</name>
        <dbReference type="ChEBI" id="CHEBI:29035"/>
    </cofactor>
</comment>
<dbReference type="Pfam" id="PF03368">
    <property type="entry name" value="Dicer_dimer"/>
    <property type="match status" value="1"/>
</dbReference>
<reference evidence="21 22" key="1">
    <citation type="submission" date="2024-07" db="EMBL/GenBank/DDBJ databases">
        <title>Draft sequence of the Neodothiora populina.</title>
        <authorList>
            <person name="Drown D.D."/>
            <person name="Schuette U.S."/>
            <person name="Buechlein A.B."/>
            <person name="Rusch D.R."/>
            <person name="Winton L.W."/>
            <person name="Adams G.A."/>
        </authorList>
    </citation>
    <scope>NUCLEOTIDE SEQUENCE [LARGE SCALE GENOMIC DNA]</scope>
    <source>
        <strain evidence="21 22">CPC 39397</strain>
    </source>
</reference>
<dbReference type="SMART" id="SM00490">
    <property type="entry name" value="HELICc"/>
    <property type="match status" value="1"/>
</dbReference>
<evidence type="ECO:0008006" key="23">
    <source>
        <dbReference type="Google" id="ProtNLM"/>
    </source>
</evidence>
<evidence type="ECO:0000256" key="8">
    <source>
        <dbReference type="ARBA" id="ARBA00022806"/>
    </source>
</evidence>
<evidence type="ECO:0000256" key="7">
    <source>
        <dbReference type="ARBA" id="ARBA00022801"/>
    </source>
</evidence>
<feature type="domain" description="Dicer dsRNA-binding fold" evidence="20">
    <location>
        <begin position="473"/>
        <end position="568"/>
    </location>
</feature>
<dbReference type="PROSITE" id="PS50137">
    <property type="entry name" value="DS_RBD"/>
    <property type="match status" value="1"/>
</dbReference>
<keyword evidence="8" id="KW-0347">Helicase</keyword>
<feature type="region of interest" description="Disordered" evidence="15">
    <location>
        <begin position="1272"/>
        <end position="1312"/>
    </location>
</feature>
<accession>A0ABR3P4M5</accession>
<dbReference type="Proteomes" id="UP001562354">
    <property type="component" value="Unassembled WGS sequence"/>
</dbReference>
<dbReference type="SUPFAM" id="SSF52540">
    <property type="entry name" value="P-loop containing nucleoside triphosphate hydrolases"/>
    <property type="match status" value="1"/>
</dbReference>
<dbReference type="InterPro" id="IPR001650">
    <property type="entry name" value="Helicase_C-like"/>
</dbReference>
<evidence type="ECO:0000313" key="21">
    <source>
        <dbReference type="EMBL" id="KAL1297619.1"/>
    </source>
</evidence>
<dbReference type="PANTHER" id="PTHR14950:SF37">
    <property type="entry name" value="ENDORIBONUCLEASE DICER"/>
    <property type="match status" value="1"/>
</dbReference>
<evidence type="ECO:0000313" key="22">
    <source>
        <dbReference type="Proteomes" id="UP001562354"/>
    </source>
</evidence>
<feature type="domain" description="Helicase C-terminal" evidence="19">
    <location>
        <begin position="276"/>
        <end position="443"/>
    </location>
</feature>
<evidence type="ECO:0000256" key="6">
    <source>
        <dbReference type="ARBA" id="ARBA00022741"/>
    </source>
</evidence>
<dbReference type="InterPro" id="IPR014720">
    <property type="entry name" value="dsRBD_dom"/>
</dbReference>
<dbReference type="PROSITE" id="PS50142">
    <property type="entry name" value="RNASE_3_2"/>
    <property type="match status" value="2"/>
</dbReference>
<dbReference type="SMART" id="SM00535">
    <property type="entry name" value="RIBOc"/>
    <property type="match status" value="2"/>
</dbReference>
<dbReference type="RefSeq" id="XP_069197301.1">
    <property type="nucleotide sequence ID" value="XM_069348617.1"/>
</dbReference>
<dbReference type="PROSITE" id="PS51194">
    <property type="entry name" value="HELICASE_CTER"/>
    <property type="match status" value="1"/>
</dbReference>
<dbReference type="PROSITE" id="PS51192">
    <property type="entry name" value="HELICASE_ATP_BIND_1"/>
    <property type="match status" value="1"/>
</dbReference>
<keyword evidence="7" id="KW-0378">Hydrolase</keyword>
<dbReference type="Gene3D" id="3.40.50.300">
    <property type="entry name" value="P-loop containing nucleotide triphosphate hydrolases"/>
    <property type="match status" value="2"/>
</dbReference>
<dbReference type="Gene3D" id="1.10.1520.10">
    <property type="entry name" value="Ribonuclease III domain"/>
    <property type="match status" value="2"/>
</dbReference>
<evidence type="ECO:0000259" key="17">
    <source>
        <dbReference type="PROSITE" id="PS50142"/>
    </source>
</evidence>
<evidence type="ECO:0000256" key="5">
    <source>
        <dbReference type="ARBA" id="ARBA00022737"/>
    </source>
</evidence>
<evidence type="ECO:0000256" key="4">
    <source>
        <dbReference type="ARBA" id="ARBA00022723"/>
    </source>
</evidence>
<dbReference type="CDD" id="cd00593">
    <property type="entry name" value="RIBOc"/>
    <property type="match status" value="2"/>
</dbReference>
<feature type="domain" description="Helicase ATP-binding" evidence="18">
    <location>
        <begin position="1"/>
        <end position="111"/>
    </location>
</feature>
<keyword evidence="13" id="KW-0464">Manganese</keyword>
<dbReference type="PANTHER" id="PTHR14950">
    <property type="entry name" value="DICER-RELATED"/>
    <property type="match status" value="1"/>
</dbReference>
<keyword evidence="22" id="KW-1185">Reference proteome</keyword>
<evidence type="ECO:0000256" key="12">
    <source>
        <dbReference type="ARBA" id="ARBA00023118"/>
    </source>
</evidence>
<protein>
    <recommendedName>
        <fullName evidence="23">Dicer-like protein 2</fullName>
    </recommendedName>
</protein>
<keyword evidence="6" id="KW-0547">Nucleotide-binding</keyword>
<evidence type="ECO:0000259" key="19">
    <source>
        <dbReference type="PROSITE" id="PS51194"/>
    </source>
</evidence>
<evidence type="ECO:0000256" key="2">
    <source>
        <dbReference type="ARBA" id="ARBA00001946"/>
    </source>
</evidence>
<evidence type="ECO:0000259" key="16">
    <source>
        <dbReference type="PROSITE" id="PS50137"/>
    </source>
</evidence>
<dbReference type="SUPFAM" id="SSF54768">
    <property type="entry name" value="dsRNA-binding domain-like"/>
    <property type="match status" value="1"/>
</dbReference>
<comment type="cofactor">
    <cofactor evidence="2">
        <name>Mg(2+)</name>
        <dbReference type="ChEBI" id="CHEBI:18420"/>
    </cofactor>
</comment>
<feature type="domain" description="DRBM" evidence="16">
    <location>
        <begin position="1204"/>
        <end position="1273"/>
    </location>
</feature>
<evidence type="ECO:0000256" key="9">
    <source>
        <dbReference type="ARBA" id="ARBA00022840"/>
    </source>
</evidence>
<sequence>MLSGEDEYDLWTEQSLWDATLANVRIVISTYAVLLDALTHGFVPISRLALCVFDEAHHCKQEHPANLIMQNFYYPAKSRSQAVPHILGLSASPVVNAKSGGLETLERNLDSHACTPKRCRTELMQYVHIPELQKHFYCSTPEYDGSQSPLYVCYRQALREYDIENDPYVQALKSSIEASAMAKIADIRMSRKTYCYKQLKSLWIRMNVILQNIGSAALKWYFDTCLDRMHRAMSHADNHWMPDLAEKEKHHLATVLDRINSQAYLDPCIPDTNLTPKTQLLLDILHREAGPSFTGIIFAEQRSTVAALAHVISTQTLTATSFNIGTYVGSASSARYSQNIGDVVEITDQQQDLELFQSGKKNLIVATSVLEEGIDVSSCQTVICFDPPMNLVSFVQRRGRARKQDSRYIVLLDDSDRKADPAKWQDLEERMKAAYTSDLRNAQLAYEMEGQTDFDSESYTIPSTGAVLTSQNAKSHLYHFCATLLTASHCDLRPVFSCREDASTKMVVSDVELPAAVHQDLRRTRSSRPFRTERGAMADAAFVAYIALHKAGLVNDNLLPLRTRYEDIPGETTSQPSMVMVLPRLNPWSLHVYDQQKWSSSSVQIDIAGETFGELLMHLPLECRDIPQLRLFWSGNRHGAATILPGEPDQMEGPAQRNTARRETLTLLASIYQSGRIDYSRSDFAALFQPYGYDASQVKANASKSLLDLPHTVSEKDFGLLRVKGQIGRAFIFDRMVLASDSSLNPIVYARKFPKSRSFLRRPYVQSSNESAAAVELALDDCTMDVLPSRYAFAAACIPSILHHVENTLIARELQETILRPVSITNLDLLMESTTSSSANAERNYERLEFLGDSVLKFCTHVQLMAQHPFWPESFLTSDKGRTNRNASLAKAAMRTGVDRFITTTMFTAHKWQPPYISDCTMTTEEKVPRSTKTLADVVEALIGASYHEKGIAGALECIRIFLPDEIWTTPDEAHGALFNAGPRGDLPNSELVEEIVDYHFATPLLLLEATTHASTKNSSTLCYERLEFLGDAVLDQIIVPELFRYTPPRKNHEMHQLKQSVVNAHLLGFLCMELTVAQERNDVVRSANSTTHFEIAPSWHSYCLADFLRCDSAVSAQRSAALSKHKDLRLHLLKELGEGKEYPWSLLYELHPPKFFSDMIESVLGAIYIDTHGSAVACADFMEHIGLMKLMRRFLNEHPEVRHPKERLGILADKERVHYDLKKATIPDATDERIFECTVRIGDKEVVKVGGCRHPDEAEVKAAAEAIKVLEVRGAGDEDARDGNGPKSDENDDDDYDNDEHEDHDMDEAPV</sequence>
<evidence type="ECO:0000256" key="1">
    <source>
        <dbReference type="ARBA" id="ARBA00001936"/>
    </source>
</evidence>
<keyword evidence="12" id="KW-0051">Antiviral defense</keyword>
<gene>
    <name evidence="21" type="ORF">AAFC00_006178</name>
</gene>
<dbReference type="InterPro" id="IPR036389">
    <property type="entry name" value="RNase_III_sf"/>
</dbReference>
<dbReference type="InterPro" id="IPR014001">
    <property type="entry name" value="Helicase_ATP-bd"/>
</dbReference>
<keyword evidence="11 14" id="KW-0694">RNA-binding</keyword>
<feature type="compositionally biased region" description="Basic and acidic residues" evidence="15">
    <location>
        <begin position="1272"/>
        <end position="1290"/>
    </location>
</feature>
<evidence type="ECO:0000256" key="14">
    <source>
        <dbReference type="PROSITE-ProRule" id="PRU00657"/>
    </source>
</evidence>
<dbReference type="Pfam" id="PF00271">
    <property type="entry name" value="Helicase_C"/>
    <property type="match status" value="1"/>
</dbReference>
<dbReference type="Gene3D" id="3.30.160.380">
    <property type="entry name" value="Dicer dimerisation domain"/>
    <property type="match status" value="1"/>
</dbReference>
<evidence type="ECO:0000256" key="15">
    <source>
        <dbReference type="SAM" id="MobiDB-lite"/>
    </source>
</evidence>
<dbReference type="InterPro" id="IPR038248">
    <property type="entry name" value="Dicer_dimer_sf"/>
</dbReference>
<dbReference type="PROSITE" id="PS51327">
    <property type="entry name" value="DICER_DSRBF"/>
    <property type="match status" value="1"/>
</dbReference>
<proteinExistence type="inferred from homology"/>
<dbReference type="PROSITE" id="PS00517">
    <property type="entry name" value="RNASE_3_1"/>
    <property type="match status" value="2"/>
</dbReference>
<dbReference type="EMBL" id="JBFMKM010000014">
    <property type="protein sequence ID" value="KAL1297619.1"/>
    <property type="molecule type" value="Genomic_DNA"/>
</dbReference>
<organism evidence="21 22">
    <name type="scientific">Neodothiora populina</name>
    <dbReference type="NCBI Taxonomy" id="2781224"/>
    <lineage>
        <taxon>Eukaryota</taxon>
        <taxon>Fungi</taxon>
        <taxon>Dikarya</taxon>
        <taxon>Ascomycota</taxon>
        <taxon>Pezizomycotina</taxon>
        <taxon>Dothideomycetes</taxon>
        <taxon>Dothideomycetidae</taxon>
        <taxon>Dothideales</taxon>
        <taxon>Dothioraceae</taxon>
        <taxon>Neodothiora</taxon>
    </lineage>
</organism>
<keyword evidence="5" id="KW-0677">Repeat</keyword>
<dbReference type="InterPro" id="IPR005034">
    <property type="entry name" value="Dicer_dimerisation"/>
</dbReference>
<keyword evidence="9" id="KW-0067">ATP-binding</keyword>